<gene>
    <name evidence="3" type="ORF">DH2020_006677</name>
</gene>
<dbReference type="InterPro" id="IPR029058">
    <property type="entry name" value="AB_hydrolase_fold"/>
</dbReference>
<dbReference type="InterPro" id="IPR013094">
    <property type="entry name" value="AB_hydrolase_3"/>
</dbReference>
<evidence type="ECO:0000313" key="3">
    <source>
        <dbReference type="EMBL" id="KAK6159363.1"/>
    </source>
</evidence>
<comment type="similarity">
    <text evidence="1">Belongs to the 'GDXG' lipolytic enzyme family.</text>
</comment>
<dbReference type="SUPFAM" id="SSF53474">
    <property type="entry name" value="alpha/beta-Hydrolases"/>
    <property type="match status" value="1"/>
</dbReference>
<dbReference type="Proteomes" id="UP001318860">
    <property type="component" value="Unassembled WGS sequence"/>
</dbReference>
<protein>
    <recommendedName>
        <fullName evidence="2">Alpha/beta hydrolase fold-3 domain-containing protein</fullName>
    </recommendedName>
</protein>
<comment type="caution">
    <text evidence="3">The sequence shown here is derived from an EMBL/GenBank/DDBJ whole genome shotgun (WGS) entry which is preliminary data.</text>
</comment>
<proteinExistence type="inferred from homology"/>
<dbReference type="EMBL" id="JABTTQ020000004">
    <property type="protein sequence ID" value="KAK6159363.1"/>
    <property type="molecule type" value="Genomic_DNA"/>
</dbReference>
<organism evidence="3 4">
    <name type="scientific">Rehmannia glutinosa</name>
    <name type="common">Chinese foxglove</name>
    <dbReference type="NCBI Taxonomy" id="99300"/>
    <lineage>
        <taxon>Eukaryota</taxon>
        <taxon>Viridiplantae</taxon>
        <taxon>Streptophyta</taxon>
        <taxon>Embryophyta</taxon>
        <taxon>Tracheophyta</taxon>
        <taxon>Spermatophyta</taxon>
        <taxon>Magnoliopsida</taxon>
        <taxon>eudicotyledons</taxon>
        <taxon>Gunneridae</taxon>
        <taxon>Pentapetalae</taxon>
        <taxon>asterids</taxon>
        <taxon>lamiids</taxon>
        <taxon>Lamiales</taxon>
        <taxon>Orobanchaceae</taxon>
        <taxon>Rehmannieae</taxon>
        <taxon>Rehmannia</taxon>
    </lineage>
</organism>
<dbReference type="PANTHER" id="PTHR23024">
    <property type="entry name" value="ARYLACETAMIDE DEACETYLASE"/>
    <property type="match status" value="1"/>
</dbReference>
<evidence type="ECO:0000256" key="1">
    <source>
        <dbReference type="ARBA" id="ARBA00010515"/>
    </source>
</evidence>
<evidence type="ECO:0000259" key="2">
    <source>
        <dbReference type="Pfam" id="PF07859"/>
    </source>
</evidence>
<dbReference type="PANTHER" id="PTHR23024:SF621">
    <property type="entry name" value="CARBOXYLESTERASE 2-RELATED"/>
    <property type="match status" value="1"/>
</dbReference>
<dbReference type="InterPro" id="IPR050466">
    <property type="entry name" value="Carboxylest/Gibb_receptor"/>
</dbReference>
<evidence type="ECO:0000313" key="4">
    <source>
        <dbReference type="Proteomes" id="UP001318860"/>
    </source>
</evidence>
<feature type="domain" description="Alpha/beta hydrolase fold-3" evidence="2">
    <location>
        <begin position="75"/>
        <end position="280"/>
    </location>
</feature>
<name>A0ABR0XJM4_REHGL</name>
<sequence length="428" mass="47249">MATDSKEIAIDMSPFFRIFKDNTIHRIPPPQFHPTSDDPTAAVRSKDVVIDKETGVSVRIFAPRHQDPPRKLPLVVYIHGGAFCVGSASNPVYHNLLASIVQKANVIAVSVDYRLAPESPLPIAFDDSWSAFQWTAAHANGKGPDPWLNEYADFRRVFIGGDSAGGNIANDVAVRAGVQGFPGVEIVGIFLMHPFFGGKDEDKLYKFICPTSSGRDDDPRLFPAVDPRIRQMAGRRVMFFVAEKDFLKDRAMAYYEGLKKSEWPGEVEIMETEGEGHCFYLFDLSTEKAVAIMDRLVAFLKKQTETMMKLGFYNMKKMLGIDSKREKCRVGYTRRGSNPQGVRLLLENLEALPETPGVGSSPPGFRVPLGNMEASMETTGVGLNSLAARVTHVNLNTQFAEESLQCTKEQLAGLIQGAVSATLARRGE</sequence>
<reference evidence="3 4" key="1">
    <citation type="journal article" date="2021" name="Comput. Struct. Biotechnol. J.">
        <title>De novo genome assembly of the potent medicinal plant Rehmannia glutinosa using nanopore technology.</title>
        <authorList>
            <person name="Ma L."/>
            <person name="Dong C."/>
            <person name="Song C."/>
            <person name="Wang X."/>
            <person name="Zheng X."/>
            <person name="Niu Y."/>
            <person name="Chen S."/>
            <person name="Feng W."/>
        </authorList>
    </citation>
    <scope>NUCLEOTIDE SEQUENCE [LARGE SCALE GENOMIC DNA]</scope>
    <source>
        <tissue evidence="3">Leaves</tissue>
    </source>
</reference>
<accession>A0ABR0XJM4</accession>
<dbReference type="Pfam" id="PF07859">
    <property type="entry name" value="Abhydrolase_3"/>
    <property type="match status" value="1"/>
</dbReference>
<keyword evidence="4" id="KW-1185">Reference proteome</keyword>
<dbReference type="Gene3D" id="3.40.50.1820">
    <property type="entry name" value="alpha/beta hydrolase"/>
    <property type="match status" value="1"/>
</dbReference>